<sequence>MLKTSVFYILKRSCLNQRCLIGCRNFADSTKKPTKGEDIKIDLKELNEKLEDSLKSGQTDKLPEVDEKYMSFRRARERAEHERSYIFTWKSALLTLGIGGIGLAWLMYMRKMREAEMEKHQKIMAGKAKIGGEWELLNVDGKPEGSKDLLGNWVLMYFGFTHCPDICPDEIEKMVNVVEILNEDKDKIPIIPVFISVDPERDTPERVKKYCAEFSPLIRGYTGSKEQVDKVAKTFRVYHSQGPKTTPDDYIVDHTVIMYLIDPDGVFHDYYGQNRRAREIANIIKTKVLKHEMSKKKKGSLFF</sequence>
<name>A0AC34R7B8_9BILA</name>
<evidence type="ECO:0000313" key="2">
    <source>
        <dbReference type="WBParaSite" id="JU765_v2.g4087.t1"/>
    </source>
</evidence>
<reference evidence="2" key="1">
    <citation type="submission" date="2022-11" db="UniProtKB">
        <authorList>
            <consortium name="WormBaseParasite"/>
        </authorList>
    </citation>
    <scope>IDENTIFICATION</scope>
</reference>
<dbReference type="Proteomes" id="UP000887576">
    <property type="component" value="Unplaced"/>
</dbReference>
<protein>
    <submittedName>
        <fullName evidence="2">Thioredoxin domain-containing protein</fullName>
    </submittedName>
</protein>
<accession>A0AC34R7B8</accession>
<dbReference type="WBParaSite" id="JU765_v2.g4087.t1">
    <property type="protein sequence ID" value="JU765_v2.g4087.t1"/>
    <property type="gene ID" value="JU765_v2.g4087"/>
</dbReference>
<organism evidence="1 2">
    <name type="scientific">Panagrolaimus sp. JU765</name>
    <dbReference type="NCBI Taxonomy" id="591449"/>
    <lineage>
        <taxon>Eukaryota</taxon>
        <taxon>Metazoa</taxon>
        <taxon>Ecdysozoa</taxon>
        <taxon>Nematoda</taxon>
        <taxon>Chromadorea</taxon>
        <taxon>Rhabditida</taxon>
        <taxon>Tylenchina</taxon>
        <taxon>Panagrolaimomorpha</taxon>
        <taxon>Panagrolaimoidea</taxon>
        <taxon>Panagrolaimidae</taxon>
        <taxon>Panagrolaimus</taxon>
    </lineage>
</organism>
<proteinExistence type="predicted"/>
<evidence type="ECO:0000313" key="1">
    <source>
        <dbReference type="Proteomes" id="UP000887576"/>
    </source>
</evidence>